<dbReference type="Gene3D" id="1.10.510.10">
    <property type="entry name" value="Transferase(Phosphotransferase) domain 1"/>
    <property type="match status" value="1"/>
</dbReference>
<feature type="domain" description="BEACH" evidence="3">
    <location>
        <begin position="267"/>
        <end position="497"/>
    </location>
</feature>
<proteinExistence type="predicted"/>
<feature type="repeat" description="WD" evidence="1">
    <location>
        <begin position="1600"/>
        <end position="1641"/>
    </location>
</feature>
<comment type="caution">
    <text evidence="4">The sequence shown here is derived from an EMBL/GenBank/DDBJ whole genome shotgun (WGS) entry which is preliminary data.</text>
</comment>
<dbReference type="SMART" id="SM00320">
    <property type="entry name" value="WD40"/>
    <property type="match status" value="2"/>
</dbReference>
<dbReference type="Gene3D" id="2.130.10.10">
    <property type="entry name" value="YVTN repeat-like/Quinoprotein amine dehydrogenase"/>
    <property type="match status" value="2"/>
</dbReference>
<evidence type="ECO:0000313" key="4">
    <source>
        <dbReference type="EMBL" id="TMW67629.1"/>
    </source>
</evidence>
<feature type="compositionally biased region" description="Low complexity" evidence="2">
    <location>
        <begin position="681"/>
        <end position="699"/>
    </location>
</feature>
<evidence type="ECO:0000256" key="1">
    <source>
        <dbReference type="PROSITE-ProRule" id="PRU00221"/>
    </source>
</evidence>
<dbReference type="CDD" id="cd06071">
    <property type="entry name" value="Beach"/>
    <property type="match status" value="1"/>
</dbReference>
<evidence type="ECO:0000313" key="5">
    <source>
        <dbReference type="Proteomes" id="UP000794436"/>
    </source>
</evidence>
<dbReference type="InterPro" id="IPR001680">
    <property type="entry name" value="WD40_rpt"/>
</dbReference>
<dbReference type="InterPro" id="IPR011009">
    <property type="entry name" value="Kinase-like_dom_sf"/>
</dbReference>
<evidence type="ECO:0000259" key="3">
    <source>
        <dbReference type="SMART" id="SM01026"/>
    </source>
</evidence>
<dbReference type="PROSITE" id="PS50082">
    <property type="entry name" value="WD_REPEATS_2"/>
    <property type="match status" value="1"/>
</dbReference>
<dbReference type="SUPFAM" id="SSF81837">
    <property type="entry name" value="BEACH domain"/>
    <property type="match status" value="1"/>
</dbReference>
<dbReference type="InterPro" id="IPR015943">
    <property type="entry name" value="WD40/YVTN_repeat-like_dom_sf"/>
</dbReference>
<dbReference type="Pfam" id="PF02138">
    <property type="entry name" value="Beach"/>
    <property type="match status" value="1"/>
</dbReference>
<feature type="compositionally biased region" description="Polar residues" evidence="2">
    <location>
        <begin position="554"/>
        <end position="576"/>
    </location>
</feature>
<feature type="region of interest" description="Disordered" evidence="2">
    <location>
        <begin position="554"/>
        <end position="619"/>
    </location>
</feature>
<dbReference type="PROSITE" id="PS50294">
    <property type="entry name" value="WD_REPEATS_REGION"/>
    <property type="match status" value="1"/>
</dbReference>
<organism evidence="4 5">
    <name type="scientific">Pythium oligandrum</name>
    <name type="common">Mycoparasitic fungus</name>
    <dbReference type="NCBI Taxonomy" id="41045"/>
    <lineage>
        <taxon>Eukaryota</taxon>
        <taxon>Sar</taxon>
        <taxon>Stramenopiles</taxon>
        <taxon>Oomycota</taxon>
        <taxon>Peronosporomycetes</taxon>
        <taxon>Pythiales</taxon>
        <taxon>Pythiaceae</taxon>
        <taxon>Pythium</taxon>
    </lineage>
</organism>
<dbReference type="PANTHER" id="PTHR44662:SF1">
    <property type="entry name" value="WD REPEAT-CONTAINING PROTEIN 81"/>
    <property type="match status" value="1"/>
</dbReference>
<feature type="region of interest" description="Disordered" evidence="2">
    <location>
        <begin position="639"/>
        <end position="706"/>
    </location>
</feature>
<dbReference type="SUPFAM" id="SSF56112">
    <property type="entry name" value="Protein kinase-like (PK-like)"/>
    <property type="match status" value="2"/>
</dbReference>
<dbReference type="EMBL" id="SPLM01000004">
    <property type="protein sequence ID" value="TMW67629.1"/>
    <property type="molecule type" value="Genomic_DNA"/>
</dbReference>
<dbReference type="Proteomes" id="UP000794436">
    <property type="component" value="Unassembled WGS sequence"/>
</dbReference>
<sequence length="1959" mass="216468">MDMELRAVVNDTLGWKHLYTSSEKDEIRGLVEYTSSRGTEVREWLIRGIATDPPASFPREQDQHEPDDGLWAMEGLERQLDGVLRLPSAKHRNAGSQRKLLPKIPATTSVLEALYADIPRYVEGEDSAATIANRMARGRAKAHSPYLSTLRGVMETSRGVRVAVFDYEKHSLQDVLKFNRHLLDDECSPDPSVADTKKRFVVYQLWQLLAFLHERNLTYNALAPHTVLLTGNLLVRLGSVPLLNGVSPVDKPVLHRSVEDATRKSPTERWCEGDLSNFEYLMILNIAAGRRMVDGLFHPVMPWVTDFSERNGGWRDLTKSKFRLNKGDQQLDLTYANSVVPHHITESLSEITYYIYMARRTPMSILRSIVRSNYQAKEYPSTMERMYTWTPDECIPEFYSDPSAFLSIHDDGVMEDLKMPDWCHDVYDFVQTHRAMLESPEVSRQLHVWIDLNFGVCLSGEEAIAQKNVPLRAEHTAERTRKSPGFVQLFDRAHPKRLDIVTVHDDEVRPSSVFDISKFRSAKPSSSADSRKHAENMLRSAVQIVNAACEATVTNGSGDSGGSNLTTSFPSVSTPENRGLSLSRVKQKKTKNPFKMTDSAASSPPAPKDLTPSRSPTIPRFTKAIPKLFGGESFTGTHFHHNLGKSTPPALTAGDLGSASPPGPSALGEGIQHGNSSSFTAVSGAAAGRAHGHGHQSSALTNMGQHGASGPHIFREFWHQLSKQEDEDVDITESSGASDFDWSDTDFEYLDDVSLQLLSMSLPIKLPSLTQDPSLAAELATPSSRVAYGNRLADAIYAVPVEHVSEGSPILSTLESRIASDVFALGCIIAELYTYQPLFTSQSVVSYFEAYQGVQHATSTHDSTSTGDSDILPEPCVRFVLASLQKLPPILKTTVMHLIHPNPVHRIIMFEKLGTPFVQSTIRRSRKLNTIELDIQSYFAPEVSMFLDSFQLIVEFITELEAALTWNDSFAVARKRIDALATLPSAMFAVCLPVLTKFFKADSHTEAVCVDHVAAAIIHLLPAIVDRVGMANATQQLLCDVIRVYEYPGVPFVVKLSLSSPEALKLLHRAFGVSAVLQHFVPVLMEWLTAQDAVVSDDPNSKRTTPLFASESATMVAAALSELSSSDVLGPSIATKYILPALLHNLGKSKSRWTKLAERRKLIRKDSYPSSSSGLRPALGGRNGDGIHVAFVSKKSLSQVHQVGDALLAVCRELPETTLCSVVVPHVFEALTRLVELTESISSVRIEGVPSDLAREVYVMFRVVRYLVRTLSESTVHREFLQMRYGDFVDLLNCIQPPFLHPRTVSALTANDPPGLRRLQTTPVEREKRVIADRIRWLKQQEIRAFVAVGLAKCVGNMFNKVGSQAIGTAAGGLIMQSVNAFLVRCAAIYSELEVSDFQWRMATEVVSEFCVPFRNQLGEDGFALQFPSVPASSVLQLLLLPSYSDRTSRGSIGEFTSFRSRQPVDRSDSDADTNAEQLQKEVEVLMSLTPTLLAHAYRVTRIHGIKMTSWLHLPGRLTAAYASPDELNEEIFLLQEEKKRRKVTNSAPRTGSSDNAWLRPRVSKLFESRRVDPDSIAISNSDVPLGSSWAFMGEVRQVLRGHSSPIRSISVDAAEDIAITASKNGSCRVWRLSALPAQSTSTGIVYFDSPLVSVHCMNDSKQAIATDAACVHVWDVQTSRALFNVPFRGESVNSCTLLRNAPFRSWQDDVHSTDATSSIMSSIGHGQADFAVTTRSKIFSIDMRSGPRVVADWCVDPHDHTAITTSALLVGLEVGTIGALCVGTATGQVSVFDKRTGRRLASWQALESKVIKIQQYAPTLILVVGNDREARVWDISKLDRPRTRMLIRHIPEGAREAQFAVQNHADSAVLYITATAKIYATQLVTSTDRDDVVVVRLESVSLLDNTHTPTSASTRLPSPDRAHSRLPKCKMNTHSINILPLRQVMLLGAEDGMLRAVV</sequence>
<accession>A0A8K1CQ90</accession>
<dbReference type="InterPro" id="IPR036322">
    <property type="entry name" value="WD40_repeat_dom_sf"/>
</dbReference>
<dbReference type="OrthoDB" id="29306at2759"/>
<gene>
    <name evidence="4" type="ORF">Poli38472_011249</name>
</gene>
<dbReference type="InterPro" id="IPR036372">
    <property type="entry name" value="BEACH_dom_sf"/>
</dbReference>
<dbReference type="InterPro" id="IPR000409">
    <property type="entry name" value="BEACH_dom"/>
</dbReference>
<dbReference type="SUPFAM" id="SSF50978">
    <property type="entry name" value="WD40 repeat-like"/>
    <property type="match status" value="1"/>
</dbReference>
<keyword evidence="1" id="KW-0853">WD repeat</keyword>
<dbReference type="SMART" id="SM01026">
    <property type="entry name" value="Beach"/>
    <property type="match status" value="1"/>
</dbReference>
<name>A0A8K1CQ90_PYTOL</name>
<keyword evidence="5" id="KW-1185">Reference proteome</keyword>
<reference evidence="4" key="1">
    <citation type="submission" date="2019-03" db="EMBL/GenBank/DDBJ databases">
        <title>Long read genome sequence of the mycoparasitic Pythium oligandrum ATCC 38472 isolated from sugarbeet rhizosphere.</title>
        <authorList>
            <person name="Gaulin E."/>
        </authorList>
    </citation>
    <scope>NUCLEOTIDE SEQUENCE</scope>
    <source>
        <strain evidence="4">ATCC 38472_TT</strain>
    </source>
</reference>
<evidence type="ECO:0000256" key="2">
    <source>
        <dbReference type="SAM" id="MobiDB-lite"/>
    </source>
</evidence>
<dbReference type="Gene3D" id="1.10.1540.10">
    <property type="entry name" value="BEACH domain"/>
    <property type="match status" value="1"/>
</dbReference>
<dbReference type="PANTHER" id="PTHR44662">
    <property type="entry name" value="WD REPEAT-CONTAINING PROTEIN 81"/>
    <property type="match status" value="1"/>
</dbReference>
<protein>
    <recommendedName>
        <fullName evidence="3">BEACH domain-containing protein</fullName>
    </recommendedName>
</protein>
<dbReference type="InterPro" id="IPR052651">
    <property type="entry name" value="WDR81"/>
</dbReference>